<evidence type="ECO:0000256" key="2">
    <source>
        <dbReference type="SAM" id="MobiDB-lite"/>
    </source>
</evidence>
<reference evidence="3 4" key="1">
    <citation type="submission" date="2023-07" db="EMBL/GenBank/DDBJ databases">
        <title>Sequencing the genomes of 1000 actinobacteria strains.</title>
        <authorList>
            <person name="Klenk H.-P."/>
        </authorList>
    </citation>
    <scope>NUCLEOTIDE SEQUENCE [LARGE SCALE GENOMIC DNA]</scope>
    <source>
        <strain evidence="3 4">DSM 44709</strain>
    </source>
</reference>
<dbReference type="InterPro" id="IPR029063">
    <property type="entry name" value="SAM-dependent_MTases_sf"/>
</dbReference>
<dbReference type="Proteomes" id="UP001240236">
    <property type="component" value="Unassembled WGS sequence"/>
</dbReference>
<name>A0AAE3W336_9ACTN</name>
<dbReference type="RefSeq" id="WP_307243044.1">
    <property type="nucleotide sequence ID" value="NZ_JAUSUZ010000001.1"/>
</dbReference>
<dbReference type="AlphaFoldDB" id="A0AAE3W336"/>
<dbReference type="SUPFAM" id="SSF53335">
    <property type="entry name" value="S-adenosyl-L-methionine-dependent methyltransferases"/>
    <property type="match status" value="1"/>
</dbReference>
<dbReference type="Gene3D" id="3.40.50.150">
    <property type="entry name" value="Vaccinia Virus protein VP39"/>
    <property type="match status" value="1"/>
</dbReference>
<evidence type="ECO:0000313" key="3">
    <source>
        <dbReference type="EMBL" id="MDQ0368471.1"/>
    </source>
</evidence>
<organism evidence="3 4">
    <name type="scientific">Catenuloplanes indicus</name>
    <dbReference type="NCBI Taxonomy" id="137267"/>
    <lineage>
        <taxon>Bacteria</taxon>
        <taxon>Bacillati</taxon>
        <taxon>Actinomycetota</taxon>
        <taxon>Actinomycetes</taxon>
        <taxon>Micromonosporales</taxon>
        <taxon>Micromonosporaceae</taxon>
        <taxon>Catenuloplanes</taxon>
    </lineage>
</organism>
<sequence length="589" mass="62189">MSDSQPGQRNAWHKSPAGVDPVEKGSTVKLIGGEAMACSDAEHAAGGAALELLAGAYAGAETRVLLAGPHTTALTDALADRCAAVTCLVRSHADAQALARRHERNPRVRVLCGSLDAFAPDAGHDLVLALGGLARLHGPDGTRLTWQAALDRLIGAVAGAGVLLLGVENPLGVHRLTAAGGLPAPDPAEPVGHSALVARLREAGLHVAPSYAAFADPARPTVLARTPELDAASGTVPLLAAEAAAAFGAATRRRPLLDDPRRLAGAALRAGTGAQLAPAWVVAAGRQPVCPREPLPPAFIAGGAHAAHWDTAVAYERADDGQWSRRLLSDSGAALRLVGRVTRMPELLTGRVAPDRLLEELLLAACAEHDLPTVRRLLRGYADWLAAAPPSGHLAFATCDNVLTDGVRHELLDPSWHLSAPIPVDEVLARALRGLAVTLLTTGLPHPWPASLDVDSLTVSLSAAAGRPLTREAARGAVALECEIQAARWLLPEQAEQELRCELGTVTARHTALAARDWRAMTGAMDRLAAQLAEARDEVAWWEERVRTSNREHERHLHRYQNSRSFMVGRAVTAPLRLARQTVRKVAGK</sequence>
<protein>
    <submittedName>
        <fullName evidence="3">Uncharacterized protein</fullName>
    </submittedName>
</protein>
<feature type="coiled-coil region" evidence="1">
    <location>
        <begin position="525"/>
        <end position="552"/>
    </location>
</feature>
<comment type="caution">
    <text evidence="3">The sequence shown here is derived from an EMBL/GenBank/DDBJ whole genome shotgun (WGS) entry which is preliminary data.</text>
</comment>
<gene>
    <name evidence="3" type="ORF">J2S42_005140</name>
</gene>
<evidence type="ECO:0000313" key="4">
    <source>
        <dbReference type="Proteomes" id="UP001240236"/>
    </source>
</evidence>
<evidence type="ECO:0000256" key="1">
    <source>
        <dbReference type="SAM" id="Coils"/>
    </source>
</evidence>
<proteinExistence type="predicted"/>
<keyword evidence="1" id="KW-0175">Coiled coil</keyword>
<accession>A0AAE3W336</accession>
<dbReference type="EMBL" id="JAUSUZ010000001">
    <property type="protein sequence ID" value="MDQ0368471.1"/>
    <property type="molecule type" value="Genomic_DNA"/>
</dbReference>
<feature type="region of interest" description="Disordered" evidence="2">
    <location>
        <begin position="1"/>
        <end position="24"/>
    </location>
</feature>
<keyword evidence="4" id="KW-1185">Reference proteome</keyword>